<keyword evidence="3" id="KW-1185">Reference proteome</keyword>
<dbReference type="PANTHER" id="PTHR22642">
    <property type="entry name" value="IMIDAZOLONEPROPIONASE"/>
    <property type="match status" value="1"/>
</dbReference>
<keyword evidence="2" id="KW-0378">Hydrolase</keyword>
<dbReference type="GO" id="GO:0016787">
    <property type="term" value="F:hydrolase activity"/>
    <property type="evidence" value="ECO:0007669"/>
    <property type="project" value="UniProtKB-KW"/>
</dbReference>
<name>A0ABV6PAS7_9MICC</name>
<dbReference type="RefSeq" id="WP_377459207.1">
    <property type="nucleotide sequence ID" value="NZ_JBHLUB010000029.1"/>
</dbReference>
<comment type="caution">
    <text evidence="2">The sequence shown here is derived from an EMBL/GenBank/DDBJ whole genome shotgun (WGS) entry which is preliminary data.</text>
</comment>
<dbReference type="InterPro" id="IPR013108">
    <property type="entry name" value="Amidohydro_3"/>
</dbReference>
<dbReference type="Gene3D" id="3.10.310.70">
    <property type="match status" value="1"/>
</dbReference>
<dbReference type="Gene3D" id="2.30.40.10">
    <property type="entry name" value="Urease, subunit C, domain 1"/>
    <property type="match status" value="1"/>
</dbReference>
<evidence type="ECO:0000313" key="2">
    <source>
        <dbReference type="EMBL" id="MFC0582214.1"/>
    </source>
</evidence>
<dbReference type="SUPFAM" id="SSF51556">
    <property type="entry name" value="Metallo-dependent hydrolases"/>
    <property type="match status" value="1"/>
</dbReference>
<dbReference type="InterPro" id="IPR032466">
    <property type="entry name" value="Metal_Hydrolase"/>
</dbReference>
<dbReference type="Gene3D" id="3.20.20.140">
    <property type="entry name" value="Metal-dependent hydrolases"/>
    <property type="match status" value="1"/>
</dbReference>
<dbReference type="CDD" id="cd01300">
    <property type="entry name" value="YtcJ_like"/>
    <property type="match status" value="1"/>
</dbReference>
<sequence length="566" mass="59133">MSSSVDLLIINGYVPEIGTATGADATSTEGRPTTVAVSEGQIVEVGGAELEKLRGPETAIVDANGGAILPGINDGHLHFCASAVTAYVLVPVGHATDWAEIHEIAQNTAPGADGWVRGHGWDDARHGAPDMARFFELNPDVPTVLFDQSGHQLIVNGRGLEELGLSESADDVAGGVVGRRDNNAPNGHFADAAMGLVNDQLPALPAQTLLEAFSKYQADLHALGITSLTEPGLGPGGNTLLSGACGEPSIQALVDLAKRDQLRTRLNVLLLFSGTGGATAEATTSGLESELTAALSETDDQWLRVAGVKVFADGTPRSGTAWMKQQYCLPCGHGHGGLVIAGKTEAEQRAELNDIIAAIHNAGLQAGVHATGDATTEAVIEAFAHAAGVNGKHDLRHYVIHGAFENADRFAELAEDGFGVSTNPAIRAAAGALMTNILGEDWYRRHQPLGSLMRHGVHVNIASDSPVTSPDWRNSVIAAVTRASTASIEEDSSEGLSLSQALAAMTSEPAWQDKAEQFKGRIEPGYVADICVLSAPLPKDVEELRHIPTATTIVGGEIVYSAKTNK</sequence>
<evidence type="ECO:0000259" key="1">
    <source>
        <dbReference type="Pfam" id="PF07969"/>
    </source>
</evidence>
<gene>
    <name evidence="2" type="ORF">ACFFFR_07440</name>
</gene>
<organism evidence="2 3">
    <name type="scientific">Micrococcoides hystricis</name>
    <dbReference type="NCBI Taxonomy" id="1572761"/>
    <lineage>
        <taxon>Bacteria</taxon>
        <taxon>Bacillati</taxon>
        <taxon>Actinomycetota</taxon>
        <taxon>Actinomycetes</taxon>
        <taxon>Micrococcales</taxon>
        <taxon>Micrococcaceae</taxon>
        <taxon>Micrococcoides</taxon>
    </lineage>
</organism>
<dbReference type="PANTHER" id="PTHR22642:SF2">
    <property type="entry name" value="PROTEIN LONG AFTER FAR-RED 3"/>
    <property type="match status" value="1"/>
</dbReference>
<dbReference type="EMBL" id="JBHLUB010000029">
    <property type="protein sequence ID" value="MFC0582214.1"/>
    <property type="molecule type" value="Genomic_DNA"/>
</dbReference>
<feature type="domain" description="Amidohydrolase 3" evidence="1">
    <location>
        <begin position="60"/>
        <end position="560"/>
    </location>
</feature>
<accession>A0ABV6PAS7</accession>
<dbReference type="EC" id="3.5.-.-" evidence="2"/>
<evidence type="ECO:0000313" key="3">
    <source>
        <dbReference type="Proteomes" id="UP001589862"/>
    </source>
</evidence>
<reference evidence="2 3" key="1">
    <citation type="submission" date="2024-09" db="EMBL/GenBank/DDBJ databases">
        <authorList>
            <person name="Sun Q."/>
            <person name="Mori K."/>
        </authorList>
    </citation>
    <scope>NUCLEOTIDE SEQUENCE [LARGE SCALE GENOMIC DNA]</scope>
    <source>
        <strain evidence="2 3">NCAIM B.02604</strain>
    </source>
</reference>
<dbReference type="Pfam" id="PF07969">
    <property type="entry name" value="Amidohydro_3"/>
    <property type="match status" value="1"/>
</dbReference>
<proteinExistence type="predicted"/>
<dbReference type="Proteomes" id="UP001589862">
    <property type="component" value="Unassembled WGS sequence"/>
</dbReference>
<dbReference type="InterPro" id="IPR011059">
    <property type="entry name" value="Metal-dep_hydrolase_composite"/>
</dbReference>
<dbReference type="InterPro" id="IPR033932">
    <property type="entry name" value="YtcJ-like"/>
</dbReference>
<protein>
    <submittedName>
        <fullName evidence="2">Amidohydrolase</fullName>
        <ecNumber evidence="2">3.5.-.-</ecNumber>
    </submittedName>
</protein>
<dbReference type="SUPFAM" id="SSF51338">
    <property type="entry name" value="Composite domain of metallo-dependent hydrolases"/>
    <property type="match status" value="1"/>
</dbReference>